<evidence type="ECO:0000313" key="2">
    <source>
        <dbReference type="EMBL" id="SNR14668.1"/>
    </source>
</evidence>
<dbReference type="RefSeq" id="WP_095069811.1">
    <property type="nucleotide sequence ID" value="NZ_LT899436.1"/>
</dbReference>
<keyword evidence="1" id="KW-0472">Membrane</keyword>
<evidence type="ECO:0000313" key="3">
    <source>
        <dbReference type="Proteomes" id="UP000215214"/>
    </source>
</evidence>
<reference evidence="2 3" key="1">
    <citation type="submission" date="2017-07" db="EMBL/GenBank/DDBJ databases">
        <authorList>
            <person name="Sun Z.S."/>
            <person name="Albrecht U."/>
            <person name="Echele G."/>
            <person name="Lee C.C."/>
        </authorList>
    </citation>
    <scope>NUCLEOTIDE SEQUENCE [LARGE SCALE GENOMIC DNA]</scope>
    <source>
        <strain evidence="3">type strain: KCTC 22618</strain>
    </source>
</reference>
<dbReference type="OrthoDB" id="1189960at2"/>
<proteinExistence type="predicted"/>
<sequence>MQKTMSYISKIVDNPYIKLITSIGLIIIGIEQIYKADVLHMKVHWKHGVGFYGILILIEALFKIIKGVVNAYRCKFTKVDE</sequence>
<dbReference type="EMBL" id="LT899436">
    <property type="protein sequence ID" value="SNR14668.1"/>
    <property type="molecule type" value="Genomic_DNA"/>
</dbReference>
<gene>
    <name evidence="2" type="ORF">TJEJU_0904</name>
</gene>
<name>A0A238U7U0_9FLAO</name>
<accession>A0A238U7U0</accession>
<keyword evidence="3" id="KW-1185">Reference proteome</keyword>
<dbReference type="KEGG" id="tje:TJEJU_0904"/>
<feature type="transmembrane region" description="Helical" evidence="1">
    <location>
        <begin position="49"/>
        <end position="69"/>
    </location>
</feature>
<keyword evidence="1" id="KW-1133">Transmembrane helix</keyword>
<dbReference type="AlphaFoldDB" id="A0A238U7U0"/>
<organism evidence="2 3">
    <name type="scientific">Tenacibaculum jejuense</name>
    <dbReference type="NCBI Taxonomy" id="584609"/>
    <lineage>
        <taxon>Bacteria</taxon>
        <taxon>Pseudomonadati</taxon>
        <taxon>Bacteroidota</taxon>
        <taxon>Flavobacteriia</taxon>
        <taxon>Flavobacteriales</taxon>
        <taxon>Flavobacteriaceae</taxon>
        <taxon>Tenacibaculum</taxon>
    </lineage>
</organism>
<keyword evidence="1" id="KW-0812">Transmembrane</keyword>
<evidence type="ECO:0000256" key="1">
    <source>
        <dbReference type="SAM" id="Phobius"/>
    </source>
</evidence>
<dbReference type="Proteomes" id="UP000215214">
    <property type="component" value="Chromosome TJEJU"/>
</dbReference>
<feature type="transmembrane region" description="Helical" evidence="1">
    <location>
        <begin position="16"/>
        <end position="34"/>
    </location>
</feature>
<protein>
    <submittedName>
        <fullName evidence="2">Uncharacterized protein</fullName>
    </submittedName>
</protein>